<accession>A0ABR7Q9J1</accession>
<dbReference type="PROSITE" id="PS51198">
    <property type="entry name" value="UVRD_HELICASE_ATP_BIND"/>
    <property type="match status" value="1"/>
</dbReference>
<evidence type="ECO:0000256" key="6">
    <source>
        <dbReference type="PROSITE-ProRule" id="PRU00560"/>
    </source>
</evidence>
<dbReference type="GO" id="GO:0004386">
    <property type="term" value="F:helicase activity"/>
    <property type="evidence" value="ECO:0007669"/>
    <property type="project" value="UniProtKB-KW"/>
</dbReference>
<reference evidence="8 9" key="1">
    <citation type="submission" date="2020-07" db="EMBL/GenBank/DDBJ databases">
        <title>Description of Kordia aestuariivivens sp. nov., isolated from a tidal flat.</title>
        <authorList>
            <person name="Park S."/>
            <person name="Yoon J.-H."/>
        </authorList>
    </citation>
    <scope>NUCLEOTIDE SEQUENCE [LARGE SCALE GENOMIC DNA]</scope>
    <source>
        <strain evidence="8 9">YSTF-M3</strain>
    </source>
</reference>
<keyword evidence="3 6" id="KW-0347">Helicase</keyword>
<feature type="binding site" evidence="6">
    <location>
        <begin position="33"/>
        <end position="40"/>
    </location>
    <ligand>
        <name>ATP</name>
        <dbReference type="ChEBI" id="CHEBI:30616"/>
    </ligand>
</feature>
<proteinExistence type="predicted"/>
<feature type="domain" description="UvrD-like helicase ATP-binding" evidence="7">
    <location>
        <begin position="12"/>
        <end position="284"/>
    </location>
</feature>
<keyword evidence="1 6" id="KW-0547">Nucleotide-binding</keyword>
<gene>
    <name evidence="8" type="ORF">H2O64_09975</name>
</gene>
<evidence type="ECO:0000256" key="5">
    <source>
        <dbReference type="ARBA" id="ARBA00034923"/>
    </source>
</evidence>
<dbReference type="InterPro" id="IPR014016">
    <property type="entry name" value="UvrD-like_ATP-bd"/>
</dbReference>
<evidence type="ECO:0000256" key="4">
    <source>
        <dbReference type="ARBA" id="ARBA00022840"/>
    </source>
</evidence>
<protein>
    <recommendedName>
        <fullName evidence="5">DNA 3'-5' helicase II</fullName>
    </recommendedName>
</protein>
<evidence type="ECO:0000256" key="1">
    <source>
        <dbReference type="ARBA" id="ARBA00022741"/>
    </source>
</evidence>
<keyword evidence="9" id="KW-1185">Reference proteome</keyword>
<keyword evidence="2 6" id="KW-0378">Hydrolase</keyword>
<dbReference type="PANTHER" id="PTHR11070">
    <property type="entry name" value="UVRD / RECB / PCRA DNA HELICASE FAMILY MEMBER"/>
    <property type="match status" value="1"/>
</dbReference>
<comment type="caution">
    <text evidence="8">The sequence shown here is derived from an EMBL/GenBank/DDBJ whole genome shotgun (WGS) entry which is preliminary data.</text>
</comment>
<dbReference type="EMBL" id="JACGWS010000005">
    <property type="protein sequence ID" value="MBC8754999.1"/>
    <property type="molecule type" value="Genomic_DNA"/>
</dbReference>
<sequence>MVTESNINIDDIVEKEIKDNLDFNNPKSFFLFAGAGSGKTRTLTNVLDFIKDEHNDRLKLNNQKIAVITYTNAACDEIKSRIDYNPLFNVSTIHSFTWDLIKHFTIDIKKWLTSKLKVDIIDLEDKQSRSRGINKTSIDRAKKIESKTKRLLVLKDIQEFVYSPNGDNISKDSLNHSEVIELGAFFLNNKELMQYILVRKYPILLIDESQDTNKSLMESFFTVQKQHKDYFTLGIIGDMMQRIYLDGKEKLEDDIPTDWLTPKKQLNHRSPKRIVKLINKIREEGDKQQQKPRSDKGEGFARLFVVQIPCSDKKVIEKSIAEKMVSITDDKKWYGEDSEVKTLTLEHHMAARRMGFDDLFLPLYNTNKIKQGALDGTLSGISFFTNTILPLFNAWENEDKFEIARIVKEKSPIISRDMLKRSKEQSKLIEKANKAVSKLFSLWDDNIPTLLDILKYIANSRLFVIPDSLIPIANRTQEELLIIEKAESQEGEEDKDDVIEAWDKALSATFDQVALYQKYVTDEANFGTHQGVKGREFERVMVILDDSEARGNLFNYEKLLGVKGHTASDIRRMEEGRETSLDKTLRLLYVTCSRAKESLAIVAYTAQPELFARNIVDMKWFVKEEIEFIK</sequence>
<dbReference type="RefSeq" id="WP_187562047.1">
    <property type="nucleotide sequence ID" value="NZ_JACGWS010000005.1"/>
</dbReference>
<dbReference type="Proteomes" id="UP000619238">
    <property type="component" value="Unassembled WGS sequence"/>
</dbReference>
<evidence type="ECO:0000256" key="2">
    <source>
        <dbReference type="ARBA" id="ARBA00022801"/>
    </source>
</evidence>
<keyword evidence="4 6" id="KW-0067">ATP-binding</keyword>
<organism evidence="8 9">
    <name type="scientific">Kordia aestuariivivens</name>
    <dbReference type="NCBI Taxonomy" id="2759037"/>
    <lineage>
        <taxon>Bacteria</taxon>
        <taxon>Pseudomonadati</taxon>
        <taxon>Bacteroidota</taxon>
        <taxon>Flavobacteriia</taxon>
        <taxon>Flavobacteriales</taxon>
        <taxon>Flavobacteriaceae</taxon>
        <taxon>Kordia</taxon>
    </lineage>
</organism>
<dbReference type="SUPFAM" id="SSF52540">
    <property type="entry name" value="P-loop containing nucleoside triphosphate hydrolases"/>
    <property type="match status" value="1"/>
</dbReference>
<dbReference type="InterPro" id="IPR000212">
    <property type="entry name" value="DNA_helicase_UvrD/REP"/>
</dbReference>
<evidence type="ECO:0000313" key="9">
    <source>
        <dbReference type="Proteomes" id="UP000619238"/>
    </source>
</evidence>
<dbReference type="PANTHER" id="PTHR11070:SF2">
    <property type="entry name" value="ATP-DEPENDENT DNA HELICASE SRS2"/>
    <property type="match status" value="1"/>
</dbReference>
<dbReference type="InterPro" id="IPR027417">
    <property type="entry name" value="P-loop_NTPase"/>
</dbReference>
<name>A0ABR7Q9J1_9FLAO</name>
<dbReference type="Pfam" id="PF13245">
    <property type="entry name" value="AAA_19"/>
    <property type="match status" value="1"/>
</dbReference>
<evidence type="ECO:0000259" key="7">
    <source>
        <dbReference type="PROSITE" id="PS51198"/>
    </source>
</evidence>
<dbReference type="Gene3D" id="3.40.50.300">
    <property type="entry name" value="P-loop containing nucleotide triphosphate hydrolases"/>
    <property type="match status" value="3"/>
</dbReference>
<evidence type="ECO:0000313" key="8">
    <source>
        <dbReference type="EMBL" id="MBC8754999.1"/>
    </source>
</evidence>
<evidence type="ECO:0000256" key="3">
    <source>
        <dbReference type="ARBA" id="ARBA00022806"/>
    </source>
</evidence>